<evidence type="ECO:0000256" key="2">
    <source>
        <dbReference type="ARBA" id="ARBA00004496"/>
    </source>
</evidence>
<dbReference type="GeneTree" id="ENSGT00940000162772"/>
<protein>
    <recommendedName>
        <fullName evidence="12">single-stranded DNA cytosine deaminase</fullName>
        <ecNumber evidence="12">3.5.4.38</ecNumber>
    </recommendedName>
</protein>
<dbReference type="GO" id="GO:0005737">
    <property type="term" value="C:cytoplasm"/>
    <property type="evidence" value="ECO:0007669"/>
    <property type="project" value="UniProtKB-SubCell"/>
</dbReference>
<comment type="cofactor">
    <cofactor evidence="1">
        <name>Zn(2+)</name>
        <dbReference type="ChEBI" id="CHEBI:29105"/>
    </cofactor>
</comment>
<dbReference type="VEuPathDB" id="HostDB:ENSMUSG00000009585"/>
<dbReference type="PROSITE" id="PS51747">
    <property type="entry name" value="CYT_DCMP_DEAMINASES_2"/>
    <property type="match status" value="2"/>
</dbReference>
<dbReference type="MGI" id="MGI:1933111">
    <property type="gene designation" value="Apobec3"/>
</dbReference>
<dbReference type="OMA" id="FLCNQAP"/>
<dbReference type="RefSeq" id="NP_001153887.1">
    <property type="nucleotide sequence ID" value="NM_001160415.1"/>
</dbReference>
<evidence type="ECO:0000256" key="13">
    <source>
        <dbReference type="ARBA" id="ARBA00049114"/>
    </source>
</evidence>
<dbReference type="GO" id="GO:0045087">
    <property type="term" value="P:innate immune response"/>
    <property type="evidence" value="ECO:0007669"/>
    <property type="project" value="UniProtKB-KW"/>
</dbReference>
<dbReference type="AlphaFoldDB" id="E9QMH1"/>
<reference evidence="15" key="3">
    <citation type="submission" date="2025-08" db="UniProtKB">
        <authorList>
            <consortium name="Ensembl"/>
        </authorList>
    </citation>
    <scope>IDENTIFICATION</scope>
    <source>
        <strain evidence="15">C57BL/6J</strain>
    </source>
</reference>
<evidence type="ECO:0000259" key="14">
    <source>
        <dbReference type="PROSITE" id="PS51747"/>
    </source>
</evidence>
<dbReference type="ProteomicsDB" id="303726"/>
<dbReference type="PROSITE" id="PS00903">
    <property type="entry name" value="CYT_DCMP_DEAMINASES_1"/>
    <property type="match status" value="2"/>
</dbReference>
<evidence type="ECO:0000256" key="12">
    <source>
        <dbReference type="ARBA" id="ARBA00029489"/>
    </source>
</evidence>
<comment type="subcellular location">
    <subcellularLocation>
        <location evidence="2">Cytoplasm</location>
    </subcellularLocation>
</comment>
<dbReference type="Bgee" id="ENSMUSG00000009585">
    <property type="expression patterns" value="Expressed in mesenteric lymph node and 184 other cell types or tissues"/>
</dbReference>
<reference evidence="15 17" key="2">
    <citation type="journal article" date="2011" name="PLoS Biol.">
        <title>Modernizing reference genome assemblies.</title>
        <authorList>
            <person name="Church D.M."/>
            <person name="Schneider V.A."/>
            <person name="Graves T."/>
            <person name="Auger K."/>
            <person name="Cunningham F."/>
            <person name="Bouk N."/>
            <person name="Chen H.C."/>
            <person name="Agarwala R."/>
            <person name="McLaren W.M."/>
            <person name="Ritchie G.R."/>
            <person name="Albracht D."/>
            <person name="Kremitzki M."/>
            <person name="Rock S."/>
            <person name="Kotkiewicz H."/>
            <person name="Kremitzki C."/>
            <person name="Wollam A."/>
            <person name="Trani L."/>
            <person name="Fulton L."/>
            <person name="Fulton R."/>
            <person name="Matthews L."/>
            <person name="Whitehead S."/>
            <person name="Chow W."/>
            <person name="Torrance J."/>
            <person name="Dunn M."/>
            <person name="Harden G."/>
            <person name="Threadgold G."/>
            <person name="Wood J."/>
            <person name="Collins J."/>
            <person name="Heath P."/>
            <person name="Griffiths G."/>
            <person name="Pelan S."/>
            <person name="Grafham D."/>
            <person name="Eichler E.E."/>
            <person name="Weinstock G."/>
            <person name="Mardis E.R."/>
            <person name="Wilson R.K."/>
            <person name="Howe K."/>
            <person name="Flicek P."/>
            <person name="Hubbard T."/>
        </authorList>
    </citation>
    <scope>NUCLEOTIDE SEQUENCE [LARGE SCALE GENOMIC DNA]</scope>
    <source>
        <strain evidence="15 17">C57BL/6J</strain>
    </source>
</reference>
<evidence type="ECO:0000313" key="17">
    <source>
        <dbReference type="Proteomes" id="UP000000589"/>
    </source>
</evidence>
<dbReference type="Gene3D" id="3.40.140.10">
    <property type="entry name" value="Cytidine Deaminase, domain 2"/>
    <property type="match status" value="2"/>
</dbReference>
<dbReference type="KEGG" id="mmu:80287"/>
<keyword evidence="7" id="KW-0677">Repeat</keyword>
<dbReference type="Ensembl" id="ENSMUST00000109620.10">
    <property type="protein sequence ID" value="ENSMUSP00000105249.4"/>
    <property type="gene ID" value="ENSMUSG00000009585.19"/>
</dbReference>
<reference evidence="15" key="4">
    <citation type="submission" date="2025-09" db="UniProtKB">
        <authorList>
            <consortium name="Ensembl"/>
        </authorList>
    </citation>
    <scope>IDENTIFICATION</scope>
    <source>
        <strain evidence="15">C57BL/6J</strain>
    </source>
</reference>
<name>E9QMH1_MOUSE</name>
<evidence type="ECO:0007829" key="18">
    <source>
        <dbReference type="PeptideAtlas" id="E9QMH1"/>
    </source>
</evidence>
<accession>E9QMH1</accession>
<keyword evidence="11" id="KW-0051">Antiviral defense</keyword>
<dbReference type="PANTHER" id="PTHR13857">
    <property type="entry name" value="MRNA EDITING ENZYME"/>
    <property type="match status" value="1"/>
</dbReference>
<dbReference type="InterPro" id="IPR016193">
    <property type="entry name" value="Cytidine_deaminase-like"/>
</dbReference>
<sequence length="429" mass="51021">MGPFCLGCSHRKCYSPIRNLISQETFKFHFKNLGYAKGRKDTFLCYEVTRKDCDSPVSLHHGVFKNKDNIHAEICFLYWFHDKVLKVLSPREEFKITWYMSWSPCFECAEQIVRFLATHHNLSLDIFSSRLYNVQDPETQQNLCRLVQEGAQVAAMDLYEFKKCWKKFVDNGGRRFRPWKRLLTNFRYQDSKLQEILRPCYISVPSSSSSTLSNICLTKGLPETRFWVEGRRMDPLSEEEFYSQFYNQRVKHLCYYHRMKPYLCYQLEQFNGQAPLKGCLLSEKGKQHAEILFLDKIRSMELSQVTITCYLTWSPCPNCAWQLAAFKRDRPDLILHIYTSRLYFHWKRPFQKGLCSLWQSGILVDVMDLPQFTDCWTNFVNPKRPFWPWKGLEIISRRTQRRLRRIKESWGLQDLVNDFGNLQLGPPMS</sequence>
<evidence type="ECO:0000256" key="1">
    <source>
        <dbReference type="ARBA" id="ARBA00001947"/>
    </source>
</evidence>
<evidence type="ECO:0000256" key="11">
    <source>
        <dbReference type="ARBA" id="ARBA00023118"/>
    </source>
</evidence>
<keyword evidence="6" id="KW-0479">Metal-binding</keyword>
<evidence type="ECO:0000313" key="16">
    <source>
        <dbReference type="MGI" id="MGI:1933111"/>
    </source>
</evidence>
<comment type="similarity">
    <text evidence="3">Belongs to the cytidine and deoxycytidylate deaminase family.</text>
</comment>
<keyword evidence="17" id="KW-1185">Reference proteome</keyword>
<feature type="domain" description="CMP/dCMP-type deaminase" evidence="14">
    <location>
        <begin position="238"/>
        <end position="357"/>
    </location>
</feature>
<dbReference type="CTD" id="80287"/>
<evidence type="ECO:0000256" key="3">
    <source>
        <dbReference type="ARBA" id="ARBA00006576"/>
    </source>
</evidence>
<dbReference type="InterPro" id="IPR016192">
    <property type="entry name" value="APOBEC/CMP_deaminase_Zn-bd"/>
</dbReference>
<dbReference type="GeneID" id="80287"/>
<keyword evidence="5" id="KW-0399">Innate immunity</keyword>
<evidence type="ECO:0000256" key="7">
    <source>
        <dbReference type="ARBA" id="ARBA00022737"/>
    </source>
</evidence>
<dbReference type="Proteomes" id="UP000000589">
    <property type="component" value="Chromosome 15"/>
</dbReference>
<dbReference type="OrthoDB" id="9445293at2759"/>
<keyword evidence="8" id="KW-0378">Hydrolase</keyword>
<keyword evidence="10" id="KW-0391">Immunity</keyword>
<dbReference type="GO" id="GO:0008270">
    <property type="term" value="F:zinc ion binding"/>
    <property type="evidence" value="ECO:0007669"/>
    <property type="project" value="InterPro"/>
</dbReference>
<dbReference type="FunFam" id="3.40.140.10:FF:000029">
    <property type="entry name" value="DNA dC-&gt;dU-editing enzyme APOBEC-3G"/>
    <property type="match status" value="1"/>
</dbReference>
<dbReference type="Antibodypedia" id="26556">
    <property type="antibodies" value="48 antibodies from 18 providers"/>
</dbReference>
<feature type="domain" description="CMP/dCMP-type deaminase" evidence="14">
    <location>
        <begin position="38"/>
        <end position="154"/>
    </location>
</feature>
<organism evidence="15 17">
    <name type="scientific">Mus musculus</name>
    <name type="common">Mouse</name>
    <dbReference type="NCBI Taxonomy" id="10090"/>
    <lineage>
        <taxon>Eukaryota</taxon>
        <taxon>Metazoa</taxon>
        <taxon>Chordata</taxon>
        <taxon>Craniata</taxon>
        <taxon>Vertebrata</taxon>
        <taxon>Euteleostomi</taxon>
        <taxon>Mammalia</taxon>
        <taxon>Eutheria</taxon>
        <taxon>Euarchontoglires</taxon>
        <taxon>Glires</taxon>
        <taxon>Rodentia</taxon>
        <taxon>Myomorpha</taxon>
        <taxon>Muroidea</taxon>
        <taxon>Muridae</taxon>
        <taxon>Murinae</taxon>
        <taxon>Mus</taxon>
        <taxon>Mus</taxon>
    </lineage>
</organism>
<evidence type="ECO:0000256" key="10">
    <source>
        <dbReference type="ARBA" id="ARBA00022859"/>
    </source>
</evidence>
<dbReference type="PANTHER" id="PTHR13857:SF43">
    <property type="entry name" value="DNA DC-DU-EDITING ENZYME APOBEC-3H"/>
    <property type="match status" value="1"/>
</dbReference>
<proteinExistence type="evidence at protein level"/>
<dbReference type="InterPro" id="IPR050610">
    <property type="entry name" value="APOBEC_Cyt_Deaminase"/>
</dbReference>
<dbReference type="AGR" id="MGI:1933111"/>
<dbReference type="UCSC" id="uc007wut.2">
    <property type="organism name" value="mouse"/>
</dbReference>
<evidence type="ECO:0000256" key="6">
    <source>
        <dbReference type="ARBA" id="ARBA00022723"/>
    </source>
</evidence>
<evidence type="ECO:0000256" key="8">
    <source>
        <dbReference type="ARBA" id="ARBA00022801"/>
    </source>
</evidence>
<dbReference type="Pfam" id="PF18782">
    <property type="entry name" value="NAD2"/>
    <property type="match status" value="1"/>
</dbReference>
<gene>
    <name evidence="15 16" type="primary">Apobec3</name>
</gene>
<evidence type="ECO:0000256" key="5">
    <source>
        <dbReference type="ARBA" id="ARBA00022588"/>
    </source>
</evidence>
<dbReference type="SMR" id="E9QMH1"/>
<comment type="catalytic activity">
    <reaction evidence="13">
        <text>a 2'-deoxycytidine in single-stranded DNA + H2O + H(+) = a 2'-deoxyuridine in single-stranded DNA + NH4(+)</text>
        <dbReference type="Rhea" id="RHEA:50948"/>
        <dbReference type="Rhea" id="RHEA-COMP:12846"/>
        <dbReference type="Rhea" id="RHEA-COMP:12847"/>
        <dbReference type="ChEBI" id="CHEBI:15377"/>
        <dbReference type="ChEBI" id="CHEBI:15378"/>
        <dbReference type="ChEBI" id="CHEBI:28938"/>
        <dbReference type="ChEBI" id="CHEBI:85452"/>
        <dbReference type="ChEBI" id="CHEBI:133902"/>
        <dbReference type="EC" id="3.5.4.38"/>
    </reaction>
</comment>
<dbReference type="CDD" id="cd01283">
    <property type="entry name" value="cytidine_deaminase"/>
    <property type="match status" value="2"/>
</dbReference>
<keyword evidence="9" id="KW-0862">Zinc</keyword>
<dbReference type="EC" id="3.5.4.38" evidence="12"/>
<keyword evidence="4" id="KW-0963">Cytoplasm</keyword>
<evidence type="ECO:0000313" key="15">
    <source>
        <dbReference type="Ensembl" id="ENSMUSP00000105249.4"/>
    </source>
</evidence>
<dbReference type="jPOST" id="E9QMH1"/>
<dbReference type="SUPFAM" id="SSF53927">
    <property type="entry name" value="Cytidine deaminase-like"/>
    <property type="match status" value="2"/>
</dbReference>
<evidence type="ECO:0000256" key="9">
    <source>
        <dbReference type="ARBA" id="ARBA00022833"/>
    </source>
</evidence>
<dbReference type="ExpressionAtlas" id="E9QMH1">
    <property type="expression patterns" value="baseline and differential"/>
</dbReference>
<dbReference type="Pfam" id="PF18772">
    <property type="entry name" value="APOBEC2"/>
    <property type="match status" value="1"/>
</dbReference>
<keyword evidence="18 19" id="KW-1267">Proteomics identification</keyword>
<evidence type="ECO:0007829" key="19">
    <source>
        <dbReference type="ProteomicsDB" id="E9QMH1"/>
    </source>
</evidence>
<reference evidence="15 17" key="1">
    <citation type="journal article" date="2009" name="PLoS Biol.">
        <title>Lineage-specific biology revealed by a finished genome assembly of the mouse.</title>
        <authorList>
            <consortium name="Mouse Genome Sequencing Consortium"/>
            <person name="Church D.M."/>
            <person name="Goodstadt L."/>
            <person name="Hillier L.W."/>
            <person name="Zody M.C."/>
            <person name="Goldstein S."/>
            <person name="She X."/>
            <person name="Bult C.J."/>
            <person name="Agarwala R."/>
            <person name="Cherry J.L."/>
            <person name="DiCuccio M."/>
            <person name="Hlavina W."/>
            <person name="Kapustin Y."/>
            <person name="Meric P."/>
            <person name="Maglott D."/>
            <person name="Birtle Z."/>
            <person name="Marques A.C."/>
            <person name="Graves T."/>
            <person name="Zhou S."/>
            <person name="Teague B."/>
            <person name="Potamousis K."/>
            <person name="Churas C."/>
            <person name="Place M."/>
            <person name="Herschleb J."/>
            <person name="Runnheim R."/>
            <person name="Forrest D."/>
            <person name="Amos-Landgraf J."/>
            <person name="Schwartz D.C."/>
            <person name="Cheng Z."/>
            <person name="Lindblad-Toh K."/>
            <person name="Eichler E.E."/>
            <person name="Ponting C.P."/>
        </authorList>
    </citation>
    <scope>NUCLEOTIDE SEQUENCE [LARGE SCALE GENOMIC DNA]</scope>
    <source>
        <strain evidence="15 17">C57BL/6J</strain>
    </source>
</reference>
<evidence type="ECO:0000256" key="4">
    <source>
        <dbReference type="ARBA" id="ARBA00022490"/>
    </source>
</evidence>
<dbReference type="FunFam" id="3.40.140.10:FF:000079">
    <property type="entry name" value="DNA dC-&gt;dU-editing enzyme APOBEC-3"/>
    <property type="match status" value="1"/>
</dbReference>
<dbReference type="GO" id="GO:0051607">
    <property type="term" value="P:defense response to virus"/>
    <property type="evidence" value="ECO:0007669"/>
    <property type="project" value="UniProtKB-KW"/>
</dbReference>
<dbReference type="GO" id="GO:0016787">
    <property type="term" value="F:hydrolase activity"/>
    <property type="evidence" value="ECO:0007669"/>
    <property type="project" value="UniProtKB-KW"/>
</dbReference>
<dbReference type="InterPro" id="IPR002125">
    <property type="entry name" value="CMP_dCMP_dom"/>
</dbReference>